<name>A0ABP9UYE1_9BACT</name>
<protein>
    <recommendedName>
        <fullName evidence="1">Alkyl hydroperoxide reductase subunit C/ Thiol specific antioxidant domain-containing protein</fullName>
    </recommendedName>
</protein>
<dbReference type="SUPFAM" id="SSF52833">
    <property type="entry name" value="Thioredoxin-like"/>
    <property type="match status" value="1"/>
</dbReference>
<comment type="caution">
    <text evidence="2">The sequence shown here is derived from an EMBL/GenBank/DDBJ whole genome shotgun (WGS) entry which is preliminary data.</text>
</comment>
<reference evidence="2 3" key="1">
    <citation type="submission" date="2024-02" db="EMBL/GenBank/DDBJ databases">
        <title>Rubritalea halochordaticola NBRC 107102.</title>
        <authorList>
            <person name="Ichikawa N."/>
            <person name="Katano-Makiyama Y."/>
            <person name="Hidaka K."/>
        </authorList>
    </citation>
    <scope>NUCLEOTIDE SEQUENCE [LARGE SCALE GENOMIC DNA]</scope>
    <source>
        <strain evidence="2 3">NBRC 107102</strain>
    </source>
</reference>
<dbReference type="Gene3D" id="3.40.30.10">
    <property type="entry name" value="Glutaredoxin"/>
    <property type="match status" value="1"/>
</dbReference>
<dbReference type="InterPro" id="IPR036249">
    <property type="entry name" value="Thioredoxin-like_sf"/>
</dbReference>
<proteinExistence type="predicted"/>
<organism evidence="2 3">
    <name type="scientific">Rubritalea halochordaticola</name>
    <dbReference type="NCBI Taxonomy" id="714537"/>
    <lineage>
        <taxon>Bacteria</taxon>
        <taxon>Pseudomonadati</taxon>
        <taxon>Verrucomicrobiota</taxon>
        <taxon>Verrucomicrobiia</taxon>
        <taxon>Verrucomicrobiales</taxon>
        <taxon>Rubritaleaceae</taxon>
        <taxon>Rubritalea</taxon>
    </lineage>
</organism>
<keyword evidence="3" id="KW-1185">Reference proteome</keyword>
<dbReference type="Pfam" id="PF00578">
    <property type="entry name" value="AhpC-TSA"/>
    <property type="match status" value="1"/>
</dbReference>
<evidence type="ECO:0000259" key="1">
    <source>
        <dbReference type="Pfam" id="PF00578"/>
    </source>
</evidence>
<dbReference type="Proteomes" id="UP001424741">
    <property type="component" value="Unassembled WGS sequence"/>
</dbReference>
<dbReference type="EMBL" id="BAABRL010000002">
    <property type="protein sequence ID" value="GAA5494750.1"/>
    <property type="molecule type" value="Genomic_DNA"/>
</dbReference>
<evidence type="ECO:0000313" key="3">
    <source>
        <dbReference type="Proteomes" id="UP001424741"/>
    </source>
</evidence>
<gene>
    <name evidence="2" type="ORF">Rhal01_00914</name>
</gene>
<feature type="domain" description="Alkyl hydroperoxide reductase subunit C/ Thiol specific antioxidant" evidence="1">
    <location>
        <begin position="50"/>
        <end position="87"/>
    </location>
</feature>
<dbReference type="InterPro" id="IPR000866">
    <property type="entry name" value="AhpC/TSA"/>
</dbReference>
<sequence>MKLTEIVGIHAGGHDSYQHMKMIVKQMQRVLMLGVFSLLSAASQAGEVKVGEIAPDFELKNQDGKVVKLSDYKGKKKVVLVFSRGHW</sequence>
<accession>A0ABP9UYE1</accession>
<evidence type="ECO:0000313" key="2">
    <source>
        <dbReference type="EMBL" id="GAA5494750.1"/>
    </source>
</evidence>